<dbReference type="SUPFAM" id="SSF53474">
    <property type="entry name" value="alpha/beta-Hydrolases"/>
    <property type="match status" value="1"/>
</dbReference>
<sequence>MTTPEVYHDDVELDSYEDETAIAEEPDSPLPLDPDHGSSDTQPRWLQDAPSFGSKWLQRATDGTKALPRWLDHNRTSWLQRFADLIRPRFTVRYILCAIAALYVLYCYIFWSPLFASKLPQYTGPHDVGTIDLEVPVQDPRQVIDAVFKADGKPAFQLDTVLFTLYYPAVKGARSSKPRHKWFPQPISLIAEGYAEAAHFNNFFSRPLFTFALWGLASSIDIPAKVDVSLLDDSEKDNPEQLPVVVLSHGDVSARTDYTAYCGELASRGVVVAAIEHRDGSCPGTTVHLPDGQKRDVILFRASQLRPEDPNSEVSNDDWRFKKLAFRDAEIQETLRVLKGLNAGSGGNIFDQNYRKEGKTLEEWKNRLDVSQIIIAGHSFGATGAMQALKSANKTIADEGNSGYRNPAIGGIILDPGKESGRLNTDIDVPLLIVHSDSWSKAHTIFYGRPHFDTVRDIALDVLKRCGATWFMTSLKTSHPSVTDAPLIEPLLLSWTTGATINVREGLREYVRVSMEFLQYLKDGTREGVLDIGATHQSYGNDTRTDEQKEKMDESITKYWEVHVAPPPDFTEDDS</sequence>
<evidence type="ECO:0000256" key="4">
    <source>
        <dbReference type="PIRNR" id="PIRNR018169"/>
    </source>
</evidence>
<dbReference type="Pfam" id="PF03403">
    <property type="entry name" value="PAF-AH_p_II"/>
    <property type="match status" value="1"/>
</dbReference>
<dbReference type="Gene3D" id="3.40.50.1820">
    <property type="entry name" value="alpha/beta hydrolase"/>
    <property type="match status" value="1"/>
</dbReference>
<evidence type="ECO:0000256" key="3">
    <source>
        <dbReference type="ARBA" id="ARBA00023098"/>
    </source>
</evidence>
<dbReference type="PIRSF" id="PIRSF018169">
    <property type="entry name" value="PAF_acetylhydrolase"/>
    <property type="match status" value="1"/>
</dbReference>
<dbReference type="PANTHER" id="PTHR10272">
    <property type="entry name" value="PLATELET-ACTIVATING FACTOR ACETYLHYDROLASE"/>
    <property type="match status" value="1"/>
</dbReference>
<feature type="transmembrane region" description="Helical" evidence="6">
    <location>
        <begin position="90"/>
        <end position="111"/>
    </location>
</feature>
<dbReference type="EC" id="3.1.1.47" evidence="4"/>
<dbReference type="InterPro" id="IPR016715">
    <property type="entry name" value="PAF_acetylhydro_eukaryote"/>
</dbReference>
<dbReference type="Proteomes" id="UP001521785">
    <property type="component" value="Unassembled WGS sequence"/>
</dbReference>
<evidence type="ECO:0000256" key="6">
    <source>
        <dbReference type="SAM" id="Phobius"/>
    </source>
</evidence>
<keyword evidence="6" id="KW-1133">Transmembrane helix</keyword>
<evidence type="ECO:0000313" key="8">
    <source>
        <dbReference type="Proteomes" id="UP001521785"/>
    </source>
</evidence>
<organism evidence="7 8">
    <name type="scientific">Paraconiothyrium brasiliense</name>
    <dbReference type="NCBI Taxonomy" id="300254"/>
    <lineage>
        <taxon>Eukaryota</taxon>
        <taxon>Fungi</taxon>
        <taxon>Dikarya</taxon>
        <taxon>Ascomycota</taxon>
        <taxon>Pezizomycotina</taxon>
        <taxon>Dothideomycetes</taxon>
        <taxon>Pleosporomycetidae</taxon>
        <taxon>Pleosporales</taxon>
        <taxon>Massarineae</taxon>
        <taxon>Didymosphaeriaceae</taxon>
        <taxon>Paraconiothyrium</taxon>
    </lineage>
</organism>
<keyword evidence="2 4" id="KW-0442">Lipid degradation</keyword>
<feature type="compositionally biased region" description="Acidic residues" evidence="5">
    <location>
        <begin position="18"/>
        <end position="27"/>
    </location>
</feature>
<dbReference type="InterPro" id="IPR029058">
    <property type="entry name" value="AB_hydrolase_fold"/>
</dbReference>
<protein>
    <recommendedName>
        <fullName evidence="4">Putative phospholipase</fullName>
        <ecNumber evidence="4">3.1.1.47</ecNumber>
    </recommendedName>
</protein>
<keyword evidence="3 4" id="KW-0443">Lipid metabolism</keyword>
<dbReference type="PANTHER" id="PTHR10272:SF11">
    <property type="entry name" value="PHOSPHOLIPASE-RELATED"/>
    <property type="match status" value="1"/>
</dbReference>
<keyword evidence="1 4" id="KW-0378">Hydrolase</keyword>
<name>A0ABR3RHC3_9PLEO</name>
<comment type="catalytic activity">
    <reaction evidence="4">
        <text>a 1-O-alkyl-2-acetyl-sn-glycero-3-phosphocholine + H2O = a 1-O-alkyl-sn-glycero-3-phosphocholine + acetate + H(+)</text>
        <dbReference type="Rhea" id="RHEA:17777"/>
        <dbReference type="ChEBI" id="CHEBI:15377"/>
        <dbReference type="ChEBI" id="CHEBI:15378"/>
        <dbReference type="ChEBI" id="CHEBI:30089"/>
        <dbReference type="ChEBI" id="CHEBI:30909"/>
        <dbReference type="ChEBI" id="CHEBI:36707"/>
        <dbReference type="EC" id="3.1.1.47"/>
    </reaction>
</comment>
<dbReference type="EMBL" id="JAKJXO020000006">
    <property type="protein sequence ID" value="KAL1603846.1"/>
    <property type="molecule type" value="Genomic_DNA"/>
</dbReference>
<evidence type="ECO:0000256" key="5">
    <source>
        <dbReference type="SAM" id="MobiDB-lite"/>
    </source>
</evidence>
<evidence type="ECO:0000313" key="7">
    <source>
        <dbReference type="EMBL" id="KAL1603846.1"/>
    </source>
</evidence>
<evidence type="ECO:0000256" key="1">
    <source>
        <dbReference type="ARBA" id="ARBA00022801"/>
    </source>
</evidence>
<comment type="similarity">
    <text evidence="4">Belongs to the serine esterase family.</text>
</comment>
<comment type="caution">
    <text evidence="7">The sequence shown here is derived from an EMBL/GenBank/DDBJ whole genome shotgun (WGS) entry which is preliminary data.</text>
</comment>
<gene>
    <name evidence="7" type="ORF">SLS60_005438</name>
</gene>
<keyword evidence="6" id="KW-0472">Membrane</keyword>
<proteinExistence type="inferred from homology"/>
<keyword evidence="6" id="KW-0812">Transmembrane</keyword>
<keyword evidence="8" id="KW-1185">Reference proteome</keyword>
<feature type="region of interest" description="Disordered" evidence="5">
    <location>
        <begin position="18"/>
        <end position="44"/>
    </location>
</feature>
<reference evidence="7 8" key="1">
    <citation type="submission" date="2024-02" db="EMBL/GenBank/DDBJ databases">
        <title>De novo assembly and annotation of 12 fungi associated with fruit tree decline syndrome in Ontario, Canada.</title>
        <authorList>
            <person name="Sulman M."/>
            <person name="Ellouze W."/>
            <person name="Ilyukhin E."/>
        </authorList>
    </citation>
    <scope>NUCLEOTIDE SEQUENCE [LARGE SCALE GENOMIC DNA]</scope>
    <source>
        <strain evidence="7 8">M42-189</strain>
    </source>
</reference>
<evidence type="ECO:0000256" key="2">
    <source>
        <dbReference type="ARBA" id="ARBA00022963"/>
    </source>
</evidence>
<accession>A0ABR3RHC3</accession>